<organism evidence="2">
    <name type="scientific">Siphoviridae sp. ctcK97</name>
    <dbReference type="NCBI Taxonomy" id="2825571"/>
    <lineage>
        <taxon>Viruses</taxon>
        <taxon>Duplodnaviria</taxon>
        <taxon>Heunggongvirae</taxon>
        <taxon>Uroviricota</taxon>
        <taxon>Caudoviricetes</taxon>
    </lineage>
</organism>
<evidence type="ECO:0000313" key="2">
    <source>
        <dbReference type="EMBL" id="DAF91621.1"/>
    </source>
</evidence>
<evidence type="ECO:0000256" key="1">
    <source>
        <dbReference type="SAM" id="MobiDB-lite"/>
    </source>
</evidence>
<accession>A0A8S5UAU5</accession>
<protein>
    <submittedName>
        <fullName evidence="2">Uncharacterized protein</fullName>
    </submittedName>
</protein>
<name>A0A8S5UAU5_9CAUD</name>
<dbReference type="EMBL" id="BK016058">
    <property type="protein sequence ID" value="DAF91621.1"/>
    <property type="molecule type" value="Genomic_DNA"/>
</dbReference>
<reference evidence="2" key="1">
    <citation type="journal article" date="2021" name="Proc. Natl. Acad. Sci. U.S.A.">
        <title>A Catalog of Tens of Thousands of Viruses from Human Metagenomes Reveals Hidden Associations with Chronic Diseases.</title>
        <authorList>
            <person name="Tisza M.J."/>
            <person name="Buck C.B."/>
        </authorList>
    </citation>
    <scope>NUCLEOTIDE SEQUENCE</scope>
    <source>
        <strain evidence="2">CtcK97</strain>
    </source>
</reference>
<feature type="region of interest" description="Disordered" evidence="1">
    <location>
        <begin position="1"/>
        <end position="23"/>
    </location>
</feature>
<proteinExistence type="predicted"/>
<sequence length="157" mass="17317">MTQINDNMKTYLKNPGAQFNREPNSEKVINSGILALAKRAVGNAIADDEPYTIRINFQNGRVVGSEAEPRLSVELLDGRASTPEIDVPKDITTVFLELKALAAEGHQSILNGDSWVARVKLEGDTVKTVFVSRDFSEEDRELIKAALLRGFRSQVGM</sequence>